<evidence type="ECO:0000256" key="3">
    <source>
        <dbReference type="RuleBase" id="RU000363"/>
    </source>
</evidence>
<keyword evidence="2" id="KW-0560">Oxidoreductase</keyword>
<dbReference type="OrthoDB" id="9803333at2"/>
<comment type="similarity">
    <text evidence="1 3">Belongs to the short-chain dehydrogenases/reductases (SDR) family.</text>
</comment>
<name>A0A0X8FK46_9LACT</name>
<dbReference type="Pfam" id="PF00106">
    <property type="entry name" value="adh_short"/>
    <property type="match status" value="1"/>
</dbReference>
<sequence>MSRTVIVTGGGQGIGFAIAEKFVAEGDWVAIVDLKEEIAQAAAERLGRAKAYVCDVTDEDQVKATIQAILNDRPSIDVLVNNAGMQYIAPVTDFPYAKFQQVVNVILGGTFLMTKYSLPSMIDQKKGRIITISSGHGRRPDKYKSAYVAAKHAQIGFTNTVAMEYASEGITANCVLPGPTRTQLIENQLADLAHQDGTSEEEALQTHILGNQWLGRLLEPAELAASVYFLASDQAGAITGEALGVTGGE</sequence>
<dbReference type="KEGG" id="auh:AWM75_00535"/>
<dbReference type="FunFam" id="3.40.50.720:FF:000084">
    <property type="entry name" value="Short-chain dehydrogenase reductase"/>
    <property type="match status" value="1"/>
</dbReference>
<dbReference type="GO" id="GO:0008206">
    <property type="term" value="P:bile acid metabolic process"/>
    <property type="evidence" value="ECO:0007669"/>
    <property type="project" value="UniProtKB-ARBA"/>
</dbReference>
<dbReference type="PRINTS" id="PR00081">
    <property type="entry name" value="GDHRDH"/>
</dbReference>
<dbReference type="PANTHER" id="PTHR42879:SF2">
    <property type="entry name" value="3-OXOACYL-[ACYL-CARRIER-PROTEIN] REDUCTASE FABG"/>
    <property type="match status" value="1"/>
</dbReference>
<dbReference type="PRINTS" id="PR00080">
    <property type="entry name" value="SDRFAMILY"/>
</dbReference>
<dbReference type="Proteomes" id="UP000062260">
    <property type="component" value="Chromosome"/>
</dbReference>
<accession>A0A0X8FK46</accession>
<dbReference type="PANTHER" id="PTHR42879">
    <property type="entry name" value="3-OXOACYL-(ACYL-CARRIER-PROTEIN) REDUCTASE"/>
    <property type="match status" value="1"/>
</dbReference>
<organism evidence="4 5">
    <name type="scientific">Aerococcus urinaehominis</name>
    <dbReference type="NCBI Taxonomy" id="128944"/>
    <lineage>
        <taxon>Bacteria</taxon>
        <taxon>Bacillati</taxon>
        <taxon>Bacillota</taxon>
        <taxon>Bacilli</taxon>
        <taxon>Lactobacillales</taxon>
        <taxon>Aerococcaceae</taxon>
        <taxon>Aerococcus</taxon>
    </lineage>
</organism>
<dbReference type="SUPFAM" id="SSF51735">
    <property type="entry name" value="NAD(P)-binding Rossmann-fold domains"/>
    <property type="match status" value="1"/>
</dbReference>
<dbReference type="InterPro" id="IPR036291">
    <property type="entry name" value="NAD(P)-bd_dom_sf"/>
</dbReference>
<dbReference type="RefSeq" id="WP_067977228.1">
    <property type="nucleotide sequence ID" value="NZ_CP014163.1"/>
</dbReference>
<proteinExistence type="inferred from homology"/>
<dbReference type="AlphaFoldDB" id="A0A0X8FK46"/>
<dbReference type="InterPro" id="IPR002347">
    <property type="entry name" value="SDR_fam"/>
</dbReference>
<dbReference type="InterPro" id="IPR050259">
    <property type="entry name" value="SDR"/>
</dbReference>
<keyword evidence="5" id="KW-1185">Reference proteome</keyword>
<gene>
    <name evidence="4" type="ORF">AWM75_00535</name>
</gene>
<dbReference type="EMBL" id="CP014163">
    <property type="protein sequence ID" value="AMB98569.1"/>
    <property type="molecule type" value="Genomic_DNA"/>
</dbReference>
<reference evidence="4 5" key="1">
    <citation type="journal article" date="2016" name="Genome Announc.">
        <title>Complete Genome Sequences of Aerococcus christensenii CCUG 28831T, Aerococcus sanguinicola CCUG 43001T, Aerococcus urinae CCUG 36881T, Aerococcus urinaeequi CCUG 28094T, Aerococcus urinaehominis CCUG 42038 BT, and Aerococcus viridans CCUG 4311T.</title>
        <authorList>
            <person name="Carkaci D."/>
            <person name="Dargis R."/>
            <person name="Nielsen X.C."/>
            <person name="Skovgaard O."/>
            <person name="Fuursted K."/>
            <person name="Christensen J.J."/>
        </authorList>
    </citation>
    <scope>NUCLEOTIDE SEQUENCE [LARGE SCALE GENOMIC DNA]</scope>
    <source>
        <strain evidence="4 5">CCUG42038B</strain>
    </source>
</reference>
<protein>
    <submittedName>
        <fullName evidence="4">3-hydroxybutyrate dehydrogenase</fullName>
    </submittedName>
</protein>
<evidence type="ECO:0000256" key="2">
    <source>
        <dbReference type="ARBA" id="ARBA00023002"/>
    </source>
</evidence>
<evidence type="ECO:0000313" key="4">
    <source>
        <dbReference type="EMBL" id="AMB98569.1"/>
    </source>
</evidence>
<dbReference type="CDD" id="cd05233">
    <property type="entry name" value="SDR_c"/>
    <property type="match status" value="1"/>
</dbReference>
<reference evidence="5" key="2">
    <citation type="submission" date="2016-01" db="EMBL/GenBank/DDBJ databases">
        <title>Six Aerococcus type strain genome sequencing and assembly using PacBio and Illumina Hiseq.</title>
        <authorList>
            <person name="Carkaci D."/>
            <person name="Dargis R."/>
            <person name="Nielsen X.C."/>
            <person name="Skovgaard O."/>
            <person name="Fuursted K."/>
            <person name="Christensen J.J."/>
        </authorList>
    </citation>
    <scope>NUCLEOTIDE SEQUENCE [LARGE SCALE GENOMIC DNA]</scope>
    <source>
        <strain evidence="5">CCUG42038B</strain>
    </source>
</reference>
<evidence type="ECO:0000256" key="1">
    <source>
        <dbReference type="ARBA" id="ARBA00006484"/>
    </source>
</evidence>
<evidence type="ECO:0000313" key="5">
    <source>
        <dbReference type="Proteomes" id="UP000062260"/>
    </source>
</evidence>
<dbReference type="STRING" id="128944.AWM75_00535"/>
<dbReference type="Gene3D" id="3.40.50.720">
    <property type="entry name" value="NAD(P)-binding Rossmann-like Domain"/>
    <property type="match status" value="1"/>
</dbReference>
<dbReference type="GO" id="GO:0016491">
    <property type="term" value="F:oxidoreductase activity"/>
    <property type="evidence" value="ECO:0007669"/>
    <property type="project" value="UniProtKB-KW"/>
</dbReference>